<accession>A0ABT5WAS0</accession>
<evidence type="ECO:0000313" key="2">
    <source>
        <dbReference type="EMBL" id="MDE8601802.1"/>
    </source>
</evidence>
<dbReference type="SUPFAM" id="SSF52540">
    <property type="entry name" value="P-loop containing nucleoside triphosphate hydrolases"/>
    <property type="match status" value="1"/>
</dbReference>
<proteinExistence type="predicted"/>
<keyword evidence="2" id="KW-0067">ATP-binding</keyword>
<dbReference type="InterPro" id="IPR003439">
    <property type="entry name" value="ABC_transporter-like_ATP-bd"/>
</dbReference>
<dbReference type="GO" id="GO:0005524">
    <property type="term" value="F:ATP binding"/>
    <property type="evidence" value="ECO:0007669"/>
    <property type="project" value="UniProtKB-KW"/>
</dbReference>
<keyword evidence="2" id="KW-0547">Nucleotide-binding</keyword>
<keyword evidence="3" id="KW-1185">Reference proteome</keyword>
<dbReference type="PANTHER" id="PTHR43038">
    <property type="entry name" value="ATP-BINDING CASSETTE, SUB-FAMILY H, MEMBER 1"/>
    <property type="match status" value="1"/>
</dbReference>
<name>A0ABT5WAS0_9GAMM</name>
<protein>
    <submittedName>
        <fullName evidence="2">ATP-binding cassette domain-containing protein</fullName>
    </submittedName>
</protein>
<dbReference type="Proteomes" id="UP001139522">
    <property type="component" value="Unassembled WGS sequence"/>
</dbReference>
<feature type="domain" description="ABC transporter" evidence="1">
    <location>
        <begin position="32"/>
        <end position="86"/>
    </location>
</feature>
<comment type="caution">
    <text evidence="2">The sequence shown here is derived from an EMBL/GenBank/DDBJ whole genome shotgun (WGS) entry which is preliminary data.</text>
</comment>
<dbReference type="Gene3D" id="3.40.50.300">
    <property type="entry name" value="P-loop containing nucleotide triphosphate hydrolases"/>
    <property type="match status" value="1"/>
</dbReference>
<dbReference type="EMBL" id="JAMZEG020000001">
    <property type="protein sequence ID" value="MDE8601802.1"/>
    <property type="molecule type" value="Genomic_DNA"/>
</dbReference>
<gene>
    <name evidence="2" type="ORF">M3I01_002515</name>
</gene>
<evidence type="ECO:0000259" key="1">
    <source>
        <dbReference type="Pfam" id="PF00005"/>
    </source>
</evidence>
<evidence type="ECO:0000313" key="3">
    <source>
        <dbReference type="Proteomes" id="UP001139522"/>
    </source>
</evidence>
<dbReference type="PANTHER" id="PTHR43038:SF3">
    <property type="entry name" value="ABC TRANSPORTER G FAMILY MEMBER 20 ISOFORM X1"/>
    <property type="match status" value="1"/>
</dbReference>
<sequence length="130" mass="14042">MNNSTHTTPDQVEYAIEAKGLSKRFGNNIAVNKLDLKIPKGSIYGFLGPNGCGKSTSIRLLTGLLGASEGDVSILGKPLYDHQQTHASLTLPIGQWIVDGSDTVIASSIRALRYMPLDEVANRNTHHTQL</sequence>
<dbReference type="RefSeq" id="WP_255893996.1">
    <property type="nucleotide sequence ID" value="NZ_JAMZEG020000001.1"/>
</dbReference>
<reference evidence="2" key="1">
    <citation type="submission" date="2023-01" db="EMBL/GenBank/DDBJ databases">
        <title>Psychroserpens sp. MSW6 and Marinomonas sp. RSW2, isolated from seawater.</title>
        <authorList>
            <person name="Kristyanto S."/>
            <person name="Jung J."/>
            <person name="Kim J.M."/>
            <person name="Jeon C.O."/>
        </authorList>
    </citation>
    <scope>NUCLEOTIDE SEQUENCE</scope>
    <source>
        <strain evidence="2">RSW2</strain>
    </source>
</reference>
<dbReference type="Pfam" id="PF00005">
    <property type="entry name" value="ABC_tran"/>
    <property type="match status" value="1"/>
</dbReference>
<organism evidence="2 3">
    <name type="scientific">Marinomonas maritima</name>
    <dbReference type="NCBI Taxonomy" id="2940935"/>
    <lineage>
        <taxon>Bacteria</taxon>
        <taxon>Pseudomonadati</taxon>
        <taxon>Pseudomonadota</taxon>
        <taxon>Gammaproteobacteria</taxon>
        <taxon>Oceanospirillales</taxon>
        <taxon>Oceanospirillaceae</taxon>
        <taxon>Marinomonas</taxon>
    </lineage>
</organism>
<dbReference type="InterPro" id="IPR027417">
    <property type="entry name" value="P-loop_NTPase"/>
</dbReference>